<organism evidence="3">
    <name type="scientific">Klebsormidium flaccidum</name>
    <name type="common">Filamentous green alga</name>
    <name type="synonym">Ulothrix flaccida</name>
    <dbReference type="NCBI Taxonomy" id="3175"/>
    <lineage>
        <taxon>Eukaryota</taxon>
        <taxon>Viridiplantae</taxon>
        <taxon>Streptophyta</taxon>
        <taxon>Klebsormidiophyceae</taxon>
        <taxon>Klebsormidiales</taxon>
        <taxon>Klebsormidiaceae</taxon>
        <taxon>Klebsormidium</taxon>
    </lineage>
</organism>
<dbReference type="InterPro" id="IPR036885">
    <property type="entry name" value="SWIB_MDM2_dom_sf"/>
</dbReference>
<accession>A0A0M5MSV6</accession>
<feature type="domain" description="DM2" evidence="2">
    <location>
        <begin position="40"/>
        <end position="117"/>
    </location>
</feature>
<evidence type="ECO:0000313" key="3">
    <source>
        <dbReference type="EMBL" id="BAS31045.1"/>
    </source>
</evidence>
<dbReference type="CDD" id="cd10567">
    <property type="entry name" value="SWIB-MDM2_like"/>
    <property type="match status" value="1"/>
</dbReference>
<dbReference type="AlphaFoldDB" id="A0A0M5MSV6"/>
<proteinExistence type="predicted"/>
<dbReference type="Gene3D" id="1.10.245.10">
    <property type="entry name" value="SWIB/MDM2 domain"/>
    <property type="match status" value="1"/>
</dbReference>
<dbReference type="EMBL" id="LC057396">
    <property type="protein sequence ID" value="BAS31045.1"/>
    <property type="molecule type" value="Genomic_DNA"/>
</dbReference>
<dbReference type="SUPFAM" id="SSF47592">
    <property type="entry name" value="SWIB/MDM2 domain"/>
    <property type="match status" value="1"/>
</dbReference>
<dbReference type="Pfam" id="PF02201">
    <property type="entry name" value="SWIB"/>
    <property type="match status" value="1"/>
</dbReference>
<feature type="compositionally biased region" description="Basic and acidic residues" evidence="1">
    <location>
        <begin position="218"/>
        <end position="227"/>
    </location>
</feature>
<feature type="region of interest" description="Disordered" evidence="1">
    <location>
        <begin position="218"/>
        <end position="237"/>
    </location>
</feature>
<dbReference type="InterPro" id="IPR019835">
    <property type="entry name" value="SWIB_domain"/>
</dbReference>
<dbReference type="PROSITE" id="PS51925">
    <property type="entry name" value="SWIB_MDM2"/>
    <property type="match status" value="1"/>
</dbReference>
<reference evidence="3" key="1">
    <citation type="submission" date="2015-05" db="EMBL/GenBank/DDBJ databases">
        <title>Macroevolution of Chloroplast Chromosome: Eukaryotic components were introduced for chloroplast nucleoid organization at the initial stage of green plant evolution.</title>
        <authorList>
            <person name="Kobayashi Y."/>
            <person name="Takusagawa M."/>
            <person name="Harada N."/>
            <person name="Fukao Y."/>
            <person name="Yamaoka S."/>
            <person name="Kohchi T."/>
            <person name="Hori K."/>
            <person name="Ohta H."/>
            <person name="Shikanai T."/>
            <person name="Nishimura Y."/>
        </authorList>
    </citation>
    <scope>NUCLEOTIDE SEQUENCE</scope>
    <source>
        <strain evidence="3">KfSWIB</strain>
    </source>
</reference>
<protein>
    <recommendedName>
        <fullName evidence="2">DM2 domain-containing protein</fullName>
    </recommendedName>
</protein>
<evidence type="ECO:0000259" key="2">
    <source>
        <dbReference type="PROSITE" id="PS51925"/>
    </source>
</evidence>
<sequence length="237" mass="24988">MFRAAGVALLRGGGAAVRTATGAAKKAPAEKAARAPTNDALMRKYEVSPALSEFMGAEEVTRQEVTAKIWQHIRTHKLQNPEKKTEVLPDAALRKILDAEVLTFGTISKLLAEHFPKATKPKLVPAEVSVRIRVLLEEDGKVMRENAERRSRDDGLLEKMLCAGCFTPGRAPPGLQGGRTAAETTAVGTTVKTTSADAVGGAAEDVAVAVGATIATKDQVRNPRDPGTEVAAGGGRE</sequence>
<dbReference type="SMART" id="SM00151">
    <property type="entry name" value="SWIB"/>
    <property type="match status" value="1"/>
</dbReference>
<dbReference type="InterPro" id="IPR003121">
    <property type="entry name" value="SWIB_MDM2_domain"/>
</dbReference>
<name>A0A0M5MSV6_KLEFL</name>
<dbReference type="PANTHER" id="PTHR13844">
    <property type="entry name" value="SWI/SNF-RELATED MATRIX-ASSOCIATED ACTIN-DEPENDENT REGULATOR OF CHROMATIN SUBFAMILY D"/>
    <property type="match status" value="1"/>
</dbReference>
<evidence type="ECO:0000256" key="1">
    <source>
        <dbReference type="SAM" id="MobiDB-lite"/>
    </source>
</evidence>